<evidence type="ECO:0000313" key="2">
    <source>
        <dbReference type="EMBL" id="KAA6353845.1"/>
    </source>
</evidence>
<dbReference type="Gene3D" id="3.80.10.10">
    <property type="entry name" value="Ribonuclease Inhibitor"/>
    <property type="match status" value="1"/>
</dbReference>
<dbReference type="Proteomes" id="UP000324800">
    <property type="component" value="Unassembled WGS sequence"/>
</dbReference>
<dbReference type="OrthoDB" id="6363818at2759"/>
<dbReference type="InterPro" id="IPR032675">
    <property type="entry name" value="LRR_dom_sf"/>
</dbReference>
<dbReference type="InterPro" id="IPR026906">
    <property type="entry name" value="LRR_5"/>
</dbReference>
<dbReference type="EMBL" id="SNRW01037336">
    <property type="protein sequence ID" value="KAA6353845.1"/>
    <property type="molecule type" value="Genomic_DNA"/>
</dbReference>
<dbReference type="Pfam" id="PF13306">
    <property type="entry name" value="LRR_5"/>
    <property type="match status" value="1"/>
</dbReference>
<sequence length="327" mass="38005">MTYYLLILFTLFGCVSSNIEDISCTVNWINEDGISLYSARYKKESYPEYLGSIPVKSDDLENNWIFINWNPIVTSVTRDVTYTATYLDSLNYSCSPNPFSYLENSDNIVITGLSIEFQYLLDLEIEVPTLINQKKVVSIGRNAFFGCNNITNIILPPTIKTIEAGAFARMEKLERLVLPNSLEYVEYGWDDCLTTVIYLEKEEIIFKEPANYNDLTINHYEWIKVNNLSPDNNDFLGNNYVPLFQWQYNENLCPEPLNYEDLFELDEIWGLSINNKYRYITGEIVIPYNYRGIKVSSLLDFNNTRFSTVKISEGINHLASFYDLRVR</sequence>
<feature type="chain" id="PRO_5023927101" evidence="1">
    <location>
        <begin position="18"/>
        <end position="327"/>
    </location>
</feature>
<comment type="caution">
    <text evidence="2">The sequence shown here is derived from an EMBL/GenBank/DDBJ whole genome shotgun (WGS) entry which is preliminary data.</text>
</comment>
<evidence type="ECO:0000313" key="3">
    <source>
        <dbReference type="Proteomes" id="UP000324800"/>
    </source>
</evidence>
<gene>
    <name evidence="2" type="ORF">EZS28_050628</name>
</gene>
<reference evidence="2 3" key="1">
    <citation type="submission" date="2019-03" db="EMBL/GenBank/DDBJ databases">
        <title>Single cell metagenomics reveals metabolic interactions within the superorganism composed of flagellate Streblomastix strix and complex community of Bacteroidetes bacteria on its surface.</title>
        <authorList>
            <person name="Treitli S.C."/>
            <person name="Kolisko M."/>
            <person name="Husnik F."/>
            <person name="Keeling P."/>
            <person name="Hampl V."/>
        </authorList>
    </citation>
    <scope>NUCLEOTIDE SEQUENCE [LARGE SCALE GENOMIC DNA]</scope>
    <source>
        <strain evidence="2">ST1C</strain>
    </source>
</reference>
<keyword evidence="1" id="KW-0732">Signal</keyword>
<feature type="non-terminal residue" evidence="2">
    <location>
        <position position="327"/>
    </location>
</feature>
<organism evidence="2 3">
    <name type="scientific">Streblomastix strix</name>
    <dbReference type="NCBI Taxonomy" id="222440"/>
    <lineage>
        <taxon>Eukaryota</taxon>
        <taxon>Metamonada</taxon>
        <taxon>Preaxostyla</taxon>
        <taxon>Oxymonadida</taxon>
        <taxon>Streblomastigidae</taxon>
        <taxon>Streblomastix</taxon>
    </lineage>
</organism>
<name>A0A5J4T8X3_9EUKA</name>
<dbReference type="AlphaFoldDB" id="A0A5J4T8X3"/>
<accession>A0A5J4T8X3</accession>
<protein>
    <submittedName>
        <fullName evidence="2">Uncharacterized protein</fullName>
    </submittedName>
</protein>
<evidence type="ECO:0000256" key="1">
    <source>
        <dbReference type="SAM" id="SignalP"/>
    </source>
</evidence>
<proteinExistence type="predicted"/>
<feature type="signal peptide" evidence="1">
    <location>
        <begin position="1"/>
        <end position="17"/>
    </location>
</feature>